<gene>
    <name evidence="5" type="ORF">IL334_000680</name>
</gene>
<name>A0ABZ1CRC1_9TREE</name>
<dbReference type="PROSITE" id="PS00678">
    <property type="entry name" value="WD_REPEATS_1"/>
    <property type="match status" value="2"/>
</dbReference>
<dbReference type="PROSITE" id="PS50294">
    <property type="entry name" value="WD_REPEATS_REGION"/>
    <property type="match status" value="1"/>
</dbReference>
<reference evidence="5 6" key="1">
    <citation type="submission" date="2024-01" db="EMBL/GenBank/DDBJ databases">
        <title>Comparative genomics of Cryptococcus and Kwoniella reveals pathogenesis evolution and contrasting modes of karyotype evolution via chromosome fusion or intercentromeric recombination.</title>
        <authorList>
            <person name="Coelho M.A."/>
            <person name="David-Palma M."/>
            <person name="Shea T."/>
            <person name="Bowers K."/>
            <person name="McGinley-Smith S."/>
            <person name="Mohammad A.W."/>
            <person name="Gnirke A."/>
            <person name="Yurkov A.M."/>
            <person name="Nowrousian M."/>
            <person name="Sun S."/>
            <person name="Cuomo C.A."/>
            <person name="Heitman J."/>
        </authorList>
    </citation>
    <scope>NUCLEOTIDE SEQUENCE [LARGE SCALE GENOMIC DNA]</scope>
    <source>
        <strain evidence="5">CBS 11374</strain>
    </source>
</reference>
<keyword evidence="2" id="KW-0677">Repeat</keyword>
<organism evidence="5 6">
    <name type="scientific">Kwoniella shivajii</name>
    <dbReference type="NCBI Taxonomy" id="564305"/>
    <lineage>
        <taxon>Eukaryota</taxon>
        <taxon>Fungi</taxon>
        <taxon>Dikarya</taxon>
        <taxon>Basidiomycota</taxon>
        <taxon>Agaricomycotina</taxon>
        <taxon>Tremellomycetes</taxon>
        <taxon>Tremellales</taxon>
        <taxon>Cryptococcaceae</taxon>
        <taxon>Kwoniella</taxon>
    </lineage>
</organism>
<dbReference type="InterPro" id="IPR020472">
    <property type="entry name" value="WD40_PAC1"/>
</dbReference>
<dbReference type="PROSITE" id="PS50082">
    <property type="entry name" value="WD_REPEATS_2"/>
    <property type="match status" value="2"/>
</dbReference>
<dbReference type="Pfam" id="PF00400">
    <property type="entry name" value="WD40"/>
    <property type="match status" value="2"/>
</dbReference>
<dbReference type="EMBL" id="CP141881">
    <property type="protein sequence ID" value="WRT63755.1"/>
    <property type="molecule type" value="Genomic_DNA"/>
</dbReference>
<feature type="compositionally biased region" description="Acidic residues" evidence="4">
    <location>
        <begin position="397"/>
        <end position="412"/>
    </location>
</feature>
<dbReference type="InterPro" id="IPR019775">
    <property type="entry name" value="WD40_repeat_CS"/>
</dbReference>
<proteinExistence type="predicted"/>
<feature type="repeat" description="WD" evidence="3">
    <location>
        <begin position="101"/>
        <end position="123"/>
    </location>
</feature>
<dbReference type="Gene3D" id="2.130.10.10">
    <property type="entry name" value="YVTN repeat-like/Quinoprotein amine dehydrogenase"/>
    <property type="match status" value="2"/>
</dbReference>
<sequence length="412" mass="45762">MQSSDPGHLFQTTTQIKQAAEREKKFKAAEQIGNPINVSSKVLDLVVRGQEGWTGESGFLSRRLDLRSGKTIKLYKSHSGPVTSVALHEIKNEDGTKWLALFTGSWDKTIKIWNADSGELLFTLEGHTDFLKSLLILPLSSPLLLSTSSDRTIRIWDLSSLSTSTKTSPRSIQNIKEHTRPVECSILKLHLDGNGRSTGGMDVWTGDSLGLIKKWEINESERKLKWKEDILGHDTSVSQLALTDDGLWSVSMDKSAIFHPFVPSSSSSSSSPKPTITHPSYVKSVLPIPEEFELPRSLLLTGSEDEHIRIFDHESILDITSTSDANAGKLYGMIQGHCGEVSVLRVWWSDGNGIESGWYVISGGLDSTLRRWGVKDILNPPVLNYEPEEVKESSGMTEEEERELAELMSDED</sequence>
<keyword evidence="1 3" id="KW-0853">WD repeat</keyword>
<evidence type="ECO:0008006" key="7">
    <source>
        <dbReference type="Google" id="ProtNLM"/>
    </source>
</evidence>
<dbReference type="InterPro" id="IPR036322">
    <property type="entry name" value="WD40_repeat_dom_sf"/>
</dbReference>
<evidence type="ECO:0000256" key="1">
    <source>
        <dbReference type="ARBA" id="ARBA00022574"/>
    </source>
</evidence>
<feature type="repeat" description="WD" evidence="3">
    <location>
        <begin position="124"/>
        <end position="166"/>
    </location>
</feature>
<dbReference type="Proteomes" id="UP001329825">
    <property type="component" value="Chromosome 1"/>
</dbReference>
<protein>
    <recommendedName>
        <fullName evidence="7">Cytoplasmic protein</fullName>
    </recommendedName>
</protein>
<dbReference type="SMART" id="SM00320">
    <property type="entry name" value="WD40"/>
    <property type="match status" value="5"/>
</dbReference>
<evidence type="ECO:0000256" key="3">
    <source>
        <dbReference type="PROSITE-ProRule" id="PRU00221"/>
    </source>
</evidence>
<dbReference type="GeneID" id="87952811"/>
<dbReference type="SUPFAM" id="SSF50978">
    <property type="entry name" value="WD40 repeat-like"/>
    <property type="match status" value="1"/>
</dbReference>
<dbReference type="InterPro" id="IPR015943">
    <property type="entry name" value="WD40/YVTN_repeat-like_dom_sf"/>
</dbReference>
<evidence type="ECO:0000313" key="5">
    <source>
        <dbReference type="EMBL" id="WRT63755.1"/>
    </source>
</evidence>
<dbReference type="PANTHER" id="PTHR22847:SF730">
    <property type="entry name" value="FUNGAL PROTEIN"/>
    <property type="match status" value="1"/>
</dbReference>
<dbReference type="RefSeq" id="XP_062788495.1">
    <property type="nucleotide sequence ID" value="XM_062932444.1"/>
</dbReference>
<evidence type="ECO:0000256" key="2">
    <source>
        <dbReference type="ARBA" id="ARBA00022737"/>
    </source>
</evidence>
<dbReference type="PANTHER" id="PTHR22847">
    <property type="entry name" value="WD40 REPEAT PROTEIN"/>
    <property type="match status" value="1"/>
</dbReference>
<evidence type="ECO:0000256" key="4">
    <source>
        <dbReference type="SAM" id="MobiDB-lite"/>
    </source>
</evidence>
<dbReference type="PRINTS" id="PR00320">
    <property type="entry name" value="GPROTEINBRPT"/>
</dbReference>
<keyword evidence="6" id="KW-1185">Reference proteome</keyword>
<dbReference type="InterPro" id="IPR001680">
    <property type="entry name" value="WD40_rpt"/>
</dbReference>
<feature type="region of interest" description="Disordered" evidence="4">
    <location>
        <begin position="386"/>
        <end position="412"/>
    </location>
</feature>
<accession>A0ABZ1CRC1</accession>
<evidence type="ECO:0000313" key="6">
    <source>
        <dbReference type="Proteomes" id="UP001329825"/>
    </source>
</evidence>